<keyword evidence="1" id="KW-1133">Transmembrane helix</keyword>
<evidence type="ECO:0000313" key="2">
    <source>
        <dbReference type="EMBL" id="KAA2234383.1"/>
    </source>
</evidence>
<accession>A0A5B2V4E5</accession>
<proteinExistence type="predicted"/>
<dbReference type="Proteomes" id="UP000323142">
    <property type="component" value="Unassembled WGS sequence"/>
</dbReference>
<sequence>MSIVRQVGEIQSRRRTILLALLLPPAMTISIVVTRAMIGEPLTADEALWRLGLSLVVSAILVPLALWSRTLEIAFGALAYRALGGKVRGDDSDDRGPG</sequence>
<evidence type="ECO:0000313" key="3">
    <source>
        <dbReference type="Proteomes" id="UP000323142"/>
    </source>
</evidence>
<dbReference type="RefSeq" id="WP_149822152.1">
    <property type="nucleotide sequence ID" value="NZ_VUOA01000048.1"/>
</dbReference>
<dbReference type="AlphaFoldDB" id="A0A5B2V4E5"/>
<protein>
    <submittedName>
        <fullName evidence="2">Uncharacterized protein</fullName>
    </submittedName>
</protein>
<gene>
    <name evidence="2" type="ORF">F0L46_24035</name>
</gene>
<organism evidence="2 3">
    <name type="scientific">Salinarimonas soli</name>
    <dbReference type="NCBI Taxonomy" id="1638099"/>
    <lineage>
        <taxon>Bacteria</taxon>
        <taxon>Pseudomonadati</taxon>
        <taxon>Pseudomonadota</taxon>
        <taxon>Alphaproteobacteria</taxon>
        <taxon>Hyphomicrobiales</taxon>
        <taxon>Salinarimonadaceae</taxon>
        <taxon>Salinarimonas</taxon>
    </lineage>
</organism>
<comment type="caution">
    <text evidence="2">The sequence shown here is derived from an EMBL/GenBank/DDBJ whole genome shotgun (WGS) entry which is preliminary data.</text>
</comment>
<dbReference type="EMBL" id="VUOA01000048">
    <property type="protein sequence ID" value="KAA2234383.1"/>
    <property type="molecule type" value="Genomic_DNA"/>
</dbReference>
<keyword evidence="1" id="KW-0472">Membrane</keyword>
<name>A0A5B2V4E5_9HYPH</name>
<feature type="transmembrane region" description="Helical" evidence="1">
    <location>
        <begin position="47"/>
        <end position="67"/>
    </location>
</feature>
<keyword evidence="3" id="KW-1185">Reference proteome</keyword>
<keyword evidence="1" id="KW-0812">Transmembrane</keyword>
<reference evidence="2 3" key="1">
    <citation type="submission" date="2019-09" db="EMBL/GenBank/DDBJ databases">
        <title>Salinarimonas rosea gen. nov., sp. nov., a new member of the a-2 subgroup of the Proteobacteria.</title>
        <authorList>
            <person name="Liu J."/>
        </authorList>
    </citation>
    <scope>NUCLEOTIDE SEQUENCE [LARGE SCALE GENOMIC DNA]</scope>
    <source>
        <strain evidence="2 3">BN140002</strain>
    </source>
</reference>
<evidence type="ECO:0000256" key="1">
    <source>
        <dbReference type="SAM" id="Phobius"/>
    </source>
</evidence>
<reference evidence="2 3" key="2">
    <citation type="submission" date="2019-09" db="EMBL/GenBank/DDBJ databases">
        <authorList>
            <person name="Jin C."/>
        </authorList>
    </citation>
    <scope>NUCLEOTIDE SEQUENCE [LARGE SCALE GENOMIC DNA]</scope>
    <source>
        <strain evidence="2 3">BN140002</strain>
    </source>
</reference>